<dbReference type="EMBL" id="JAXCGZ010012840">
    <property type="protein sequence ID" value="KAK7073450.1"/>
    <property type="molecule type" value="Genomic_DNA"/>
</dbReference>
<feature type="compositionally biased region" description="Low complexity" evidence="9">
    <location>
        <begin position="172"/>
        <end position="183"/>
    </location>
</feature>
<keyword evidence="5" id="KW-0862">Zinc</keyword>
<feature type="domain" description="C2H2-type" evidence="10">
    <location>
        <begin position="457"/>
        <end position="484"/>
    </location>
</feature>
<sequence>MADVLLSLKHAVVHPHQVGESPPPPPPPLTPPIIPSHPPLPPFHPPPPYSPSSYPAYPHTPTYLPLAPLVAPSPPPESSSISEPVLPPPPSSPPPSVDITDPTLPSAPPTLDESLALPDPSGTSSPPSSSLSTSLGVSGATLSFGASLGGPMGSFGCSLSSIGGPLPSMGSSGYSSPISNSLGGPLGGPLLPPPPSVSPYSCQQTQTLPSMMGGMGAGSCYATGGYQDATGYPSPAPPPPHVFPAMSVNVSMNMTMGVSNVNMPYSPEQSLQHQWSTSCAGSQVSSVSPVSGMGYPQHSAPGLVSPLPMSYSGSCSQSYGVGSYSWAGDLRSDHPPMTSLERDLCLRSPPLRPRPGSPPCVPYINTTPTSQCGQLSPTLTAFRRRPSIGGVVGVSGMSCNSLDISKPLLTDSLKPNLCRICGKTYARPSTLKTHLRTHSGEKPYRCSKEDKRRVSLFRCEECNKSFSQAANLTAHVRTHSGEKPFRCPICDRRFSQSSSVTTHMRTHSGERPYRCRMCKKAFSDSSTLTKHLRIHSGEKPYQCKLCLLRFSQSGNLNRHMRVHTQTS</sequence>
<dbReference type="InterPro" id="IPR036236">
    <property type="entry name" value="Znf_C2H2_sf"/>
</dbReference>
<feature type="compositionally biased region" description="Pro residues" evidence="9">
    <location>
        <begin position="21"/>
        <end position="50"/>
    </location>
</feature>
<feature type="domain" description="C2H2-type" evidence="10">
    <location>
        <begin position="513"/>
        <end position="540"/>
    </location>
</feature>
<evidence type="ECO:0000313" key="11">
    <source>
        <dbReference type="EMBL" id="KAK7073450.1"/>
    </source>
</evidence>
<dbReference type="PROSITE" id="PS00028">
    <property type="entry name" value="ZINC_FINGER_C2H2_1"/>
    <property type="match status" value="5"/>
</dbReference>
<comment type="caution">
    <text evidence="11">The sequence shown here is derived from an EMBL/GenBank/DDBJ whole genome shotgun (WGS) entry which is preliminary data.</text>
</comment>
<dbReference type="FunFam" id="3.30.160.60:FF:001159">
    <property type="entry name" value="Protein glass"/>
    <property type="match status" value="1"/>
</dbReference>
<dbReference type="Gene3D" id="3.30.160.60">
    <property type="entry name" value="Classic Zinc Finger"/>
    <property type="match status" value="5"/>
</dbReference>
<feature type="domain" description="C2H2-type" evidence="10">
    <location>
        <begin position="485"/>
        <end position="512"/>
    </location>
</feature>
<dbReference type="PANTHER" id="PTHR16515:SF49">
    <property type="entry name" value="GASTRULA ZINC FINGER PROTEIN XLCGF49.1-LIKE-RELATED"/>
    <property type="match status" value="1"/>
</dbReference>
<feature type="domain" description="C2H2-type" evidence="10">
    <location>
        <begin position="541"/>
        <end position="567"/>
    </location>
</feature>
<evidence type="ECO:0000259" key="10">
    <source>
        <dbReference type="PROSITE" id="PS50157"/>
    </source>
</evidence>
<keyword evidence="2" id="KW-0479">Metal-binding</keyword>
<evidence type="ECO:0000256" key="6">
    <source>
        <dbReference type="ARBA" id="ARBA00023125"/>
    </source>
</evidence>
<dbReference type="InterPro" id="IPR013087">
    <property type="entry name" value="Znf_C2H2_type"/>
</dbReference>
<dbReference type="FunFam" id="3.30.160.60:FF:000875">
    <property type="entry name" value="zinc finger protein 236 isoform X7"/>
    <property type="match status" value="1"/>
</dbReference>
<comment type="subcellular location">
    <subcellularLocation>
        <location evidence="1">Nucleus</location>
    </subcellularLocation>
</comment>
<feature type="domain" description="C2H2-type" evidence="10">
    <location>
        <begin position="416"/>
        <end position="443"/>
    </location>
</feature>
<evidence type="ECO:0000256" key="3">
    <source>
        <dbReference type="ARBA" id="ARBA00022737"/>
    </source>
</evidence>
<evidence type="ECO:0000313" key="12">
    <source>
        <dbReference type="Proteomes" id="UP001381693"/>
    </source>
</evidence>
<evidence type="ECO:0000256" key="4">
    <source>
        <dbReference type="ARBA" id="ARBA00022771"/>
    </source>
</evidence>
<proteinExistence type="predicted"/>
<gene>
    <name evidence="11" type="ORF">SK128_023159</name>
</gene>
<protein>
    <recommendedName>
        <fullName evidence="10">C2H2-type domain-containing protein</fullName>
    </recommendedName>
</protein>
<dbReference type="FunFam" id="3.30.160.60:FF:000096">
    <property type="entry name" value="Zinc finger and BTB domain-containing protein 18 isoform 1"/>
    <property type="match status" value="1"/>
</dbReference>
<dbReference type="GO" id="GO:0006355">
    <property type="term" value="P:regulation of DNA-templated transcription"/>
    <property type="evidence" value="ECO:0007669"/>
    <property type="project" value="UniProtKB-ARBA"/>
</dbReference>
<keyword evidence="6" id="KW-0238">DNA-binding</keyword>
<dbReference type="InterPro" id="IPR050331">
    <property type="entry name" value="Zinc_finger"/>
</dbReference>
<accession>A0AAN9A5V1</accession>
<name>A0AAN9A5V1_HALRR</name>
<feature type="region of interest" description="Disordered" evidence="9">
    <location>
        <begin position="172"/>
        <end position="202"/>
    </location>
</feature>
<evidence type="ECO:0000256" key="5">
    <source>
        <dbReference type="ARBA" id="ARBA00022833"/>
    </source>
</evidence>
<dbReference type="GO" id="GO:0003677">
    <property type="term" value="F:DNA binding"/>
    <property type="evidence" value="ECO:0007669"/>
    <property type="project" value="UniProtKB-KW"/>
</dbReference>
<feature type="compositionally biased region" description="Low complexity" evidence="9">
    <location>
        <begin position="51"/>
        <end position="70"/>
    </location>
</feature>
<feature type="region of interest" description="Disordered" evidence="9">
    <location>
        <begin position="15"/>
        <end position="135"/>
    </location>
</feature>
<evidence type="ECO:0000256" key="1">
    <source>
        <dbReference type="ARBA" id="ARBA00004123"/>
    </source>
</evidence>
<evidence type="ECO:0000256" key="2">
    <source>
        <dbReference type="ARBA" id="ARBA00022723"/>
    </source>
</evidence>
<evidence type="ECO:0000256" key="7">
    <source>
        <dbReference type="ARBA" id="ARBA00023242"/>
    </source>
</evidence>
<evidence type="ECO:0000256" key="9">
    <source>
        <dbReference type="SAM" id="MobiDB-lite"/>
    </source>
</evidence>
<keyword evidence="4 8" id="KW-0863">Zinc-finger</keyword>
<reference evidence="11 12" key="1">
    <citation type="submission" date="2023-11" db="EMBL/GenBank/DDBJ databases">
        <title>Halocaridina rubra genome assembly.</title>
        <authorList>
            <person name="Smith C."/>
        </authorList>
    </citation>
    <scope>NUCLEOTIDE SEQUENCE [LARGE SCALE GENOMIC DNA]</scope>
    <source>
        <strain evidence="11">EP-1</strain>
        <tissue evidence="11">Whole</tissue>
    </source>
</reference>
<keyword evidence="12" id="KW-1185">Reference proteome</keyword>
<organism evidence="11 12">
    <name type="scientific">Halocaridina rubra</name>
    <name type="common">Hawaiian red shrimp</name>
    <dbReference type="NCBI Taxonomy" id="373956"/>
    <lineage>
        <taxon>Eukaryota</taxon>
        <taxon>Metazoa</taxon>
        <taxon>Ecdysozoa</taxon>
        <taxon>Arthropoda</taxon>
        <taxon>Crustacea</taxon>
        <taxon>Multicrustacea</taxon>
        <taxon>Malacostraca</taxon>
        <taxon>Eumalacostraca</taxon>
        <taxon>Eucarida</taxon>
        <taxon>Decapoda</taxon>
        <taxon>Pleocyemata</taxon>
        <taxon>Caridea</taxon>
        <taxon>Atyoidea</taxon>
        <taxon>Atyidae</taxon>
        <taxon>Halocaridina</taxon>
    </lineage>
</organism>
<dbReference type="SMART" id="SM00355">
    <property type="entry name" value="ZnF_C2H2"/>
    <property type="match status" value="5"/>
</dbReference>
<dbReference type="PANTHER" id="PTHR16515">
    <property type="entry name" value="PR DOMAIN ZINC FINGER PROTEIN"/>
    <property type="match status" value="1"/>
</dbReference>
<feature type="compositionally biased region" description="Pro residues" evidence="9">
    <location>
        <begin position="85"/>
        <end position="96"/>
    </location>
</feature>
<dbReference type="GO" id="GO:0008270">
    <property type="term" value="F:zinc ion binding"/>
    <property type="evidence" value="ECO:0007669"/>
    <property type="project" value="UniProtKB-KW"/>
</dbReference>
<evidence type="ECO:0000256" key="8">
    <source>
        <dbReference type="PROSITE-ProRule" id="PRU00042"/>
    </source>
</evidence>
<feature type="compositionally biased region" description="Low complexity" evidence="9">
    <location>
        <begin position="120"/>
        <end position="135"/>
    </location>
</feature>
<dbReference type="GO" id="GO:0005634">
    <property type="term" value="C:nucleus"/>
    <property type="evidence" value="ECO:0007669"/>
    <property type="project" value="UniProtKB-SubCell"/>
</dbReference>
<keyword evidence="3" id="KW-0677">Repeat</keyword>
<dbReference type="Pfam" id="PF00096">
    <property type="entry name" value="zf-C2H2"/>
    <property type="match status" value="5"/>
</dbReference>
<dbReference type="PROSITE" id="PS50157">
    <property type="entry name" value="ZINC_FINGER_C2H2_2"/>
    <property type="match status" value="5"/>
</dbReference>
<keyword evidence="7" id="KW-0539">Nucleus</keyword>
<dbReference type="FunFam" id="3.30.160.60:FF:002343">
    <property type="entry name" value="Zinc finger protein 33A"/>
    <property type="match status" value="1"/>
</dbReference>
<dbReference type="AlphaFoldDB" id="A0AAN9A5V1"/>
<dbReference type="SUPFAM" id="SSF57667">
    <property type="entry name" value="beta-beta-alpha zinc fingers"/>
    <property type="match status" value="3"/>
</dbReference>
<dbReference type="FunFam" id="3.30.160.60:FF:000110">
    <property type="entry name" value="Zinc finger protein-like"/>
    <property type="match status" value="1"/>
</dbReference>
<dbReference type="Proteomes" id="UP001381693">
    <property type="component" value="Unassembled WGS sequence"/>
</dbReference>